<dbReference type="EMBL" id="BLXX01000003">
    <property type="protein sequence ID" value="GFO59204.1"/>
    <property type="molecule type" value="Genomic_DNA"/>
</dbReference>
<dbReference type="RefSeq" id="WP_183354036.1">
    <property type="nucleotide sequence ID" value="NZ_BLXX01000003.1"/>
</dbReference>
<name>A0A6V8MH21_9BACT</name>
<protein>
    <recommendedName>
        <fullName evidence="5">DNA-binding protein</fullName>
    </recommendedName>
</protein>
<sequence>MCKDRVTFFMLFALCLNVLAAGSAWAGFGFGGDNLGKSGLDFTKGYDINTVTTVSGSVLSSPRTEENGNVFVDIKTGTGTVTLSMGKSSEWQRKDLQLRPNDQVSAKGSQAQGKDGKTYLMVQKLDNRSSGGQAVLRNERGGPTWMGVNSGGMTGGPGGGMMRGGGRMMR</sequence>
<evidence type="ECO:0000313" key="3">
    <source>
        <dbReference type="EMBL" id="GFO59204.1"/>
    </source>
</evidence>
<dbReference type="Gene3D" id="2.40.50.1010">
    <property type="match status" value="1"/>
</dbReference>
<dbReference type="AlphaFoldDB" id="A0A6V8MH21"/>
<keyword evidence="2" id="KW-0732">Signal</keyword>
<feature type="signal peptide" evidence="2">
    <location>
        <begin position="1"/>
        <end position="26"/>
    </location>
</feature>
<feature type="chain" id="PRO_5028361705" description="DNA-binding protein" evidence="2">
    <location>
        <begin position="27"/>
        <end position="170"/>
    </location>
</feature>
<dbReference type="Proteomes" id="UP000556026">
    <property type="component" value="Unassembled WGS sequence"/>
</dbReference>
<evidence type="ECO:0000256" key="1">
    <source>
        <dbReference type="SAM" id="MobiDB-lite"/>
    </source>
</evidence>
<evidence type="ECO:0000256" key="2">
    <source>
        <dbReference type="SAM" id="SignalP"/>
    </source>
</evidence>
<keyword evidence="4" id="KW-1185">Reference proteome</keyword>
<evidence type="ECO:0000313" key="4">
    <source>
        <dbReference type="Proteomes" id="UP000556026"/>
    </source>
</evidence>
<feature type="compositionally biased region" description="Gly residues" evidence="1">
    <location>
        <begin position="149"/>
        <end position="170"/>
    </location>
</feature>
<feature type="region of interest" description="Disordered" evidence="1">
    <location>
        <begin position="129"/>
        <end position="170"/>
    </location>
</feature>
<accession>A0A6V8MH21</accession>
<evidence type="ECO:0008006" key="5">
    <source>
        <dbReference type="Google" id="ProtNLM"/>
    </source>
</evidence>
<comment type="caution">
    <text evidence="3">The sequence shown here is derived from an EMBL/GenBank/DDBJ whole genome shotgun (WGS) entry which is preliminary data.</text>
</comment>
<organism evidence="3 4">
    <name type="scientific">Geomonas silvestris</name>
    <dbReference type="NCBI Taxonomy" id="2740184"/>
    <lineage>
        <taxon>Bacteria</taxon>
        <taxon>Pseudomonadati</taxon>
        <taxon>Thermodesulfobacteriota</taxon>
        <taxon>Desulfuromonadia</taxon>
        <taxon>Geobacterales</taxon>
        <taxon>Geobacteraceae</taxon>
        <taxon>Geomonas</taxon>
    </lineage>
</organism>
<reference evidence="4" key="1">
    <citation type="submission" date="2020-06" db="EMBL/GenBank/DDBJ databases">
        <title>Draft genomic sequence of Geomonas sp. Red330.</title>
        <authorList>
            <person name="Itoh H."/>
            <person name="Zhenxing X."/>
            <person name="Ushijima N."/>
            <person name="Masuda Y."/>
            <person name="Shiratori Y."/>
            <person name="Senoo K."/>
        </authorList>
    </citation>
    <scope>NUCLEOTIDE SEQUENCE [LARGE SCALE GENOMIC DNA]</scope>
    <source>
        <strain evidence="4">Red330</strain>
    </source>
</reference>
<gene>
    <name evidence="3" type="ORF">GMST_15290</name>
</gene>
<proteinExistence type="predicted"/>